<protein>
    <submittedName>
        <fullName evidence="1">Uncharacterized protein</fullName>
    </submittedName>
</protein>
<gene>
    <name evidence="1" type="ORF">CYCCA115_LOCUS4747</name>
</gene>
<evidence type="ECO:0000313" key="1">
    <source>
        <dbReference type="EMBL" id="CAJ1935418.1"/>
    </source>
</evidence>
<dbReference type="EMBL" id="CAKOGP040000469">
    <property type="protein sequence ID" value="CAJ1935418.1"/>
    <property type="molecule type" value="Genomic_DNA"/>
</dbReference>
<keyword evidence="2" id="KW-1185">Reference proteome</keyword>
<comment type="caution">
    <text evidence="1">The sequence shown here is derived from an EMBL/GenBank/DDBJ whole genome shotgun (WGS) entry which is preliminary data.</text>
</comment>
<dbReference type="AlphaFoldDB" id="A0AAD2CKW3"/>
<evidence type="ECO:0000313" key="2">
    <source>
        <dbReference type="Proteomes" id="UP001295423"/>
    </source>
</evidence>
<reference evidence="1" key="1">
    <citation type="submission" date="2023-08" db="EMBL/GenBank/DDBJ databases">
        <authorList>
            <person name="Audoor S."/>
            <person name="Bilcke G."/>
        </authorList>
    </citation>
    <scope>NUCLEOTIDE SEQUENCE</scope>
</reference>
<dbReference type="Proteomes" id="UP001295423">
    <property type="component" value="Unassembled WGS sequence"/>
</dbReference>
<accession>A0AAD2CKW3</accession>
<organism evidence="1 2">
    <name type="scientific">Cylindrotheca closterium</name>
    <dbReference type="NCBI Taxonomy" id="2856"/>
    <lineage>
        <taxon>Eukaryota</taxon>
        <taxon>Sar</taxon>
        <taxon>Stramenopiles</taxon>
        <taxon>Ochrophyta</taxon>
        <taxon>Bacillariophyta</taxon>
        <taxon>Bacillariophyceae</taxon>
        <taxon>Bacillariophycidae</taxon>
        <taxon>Bacillariales</taxon>
        <taxon>Bacillariaceae</taxon>
        <taxon>Cylindrotheca</taxon>
    </lineage>
</organism>
<sequence>MVFSFWTLLAGGGVPSFDQEDLRLGHFVHLRSKKQKLTWIKTLNRTLIVDILSIGSQSRKELQRTQINTFGTHKTVRNFFVADEFVDKDPKCNQALDVEDTFKISNFCVQKEWKEENQWLMRLMTRHYITRERLEENSNPVGWMCAQARPLFSLFEIQKRYKREPLPDYLIVIDDDSYFNMNKFQKHFTLEGSSRPRAIAGCRIKYHLTFSGPYGGFGLILSRAMLKDLMEPIDCSTNYTTDSICGRIEMDRIGEYGVFRDMISGSLVELMKRYAELSAFRDHKKWTTGYCLHSDWATGYLISLYGRALGTYNSHPRMRSVFNMRFNFDKSPSNICRFEREKCTPKAEACHYVQRGIMSSIFHEQMNQTPNEFGQSPIVIRLRDGD</sequence>
<name>A0AAD2CKW3_9STRA</name>
<proteinExistence type="predicted"/>